<evidence type="ECO:0000256" key="7">
    <source>
        <dbReference type="ARBA" id="ARBA00022884"/>
    </source>
</evidence>
<dbReference type="SUPFAM" id="SSF55811">
    <property type="entry name" value="Nudix"/>
    <property type="match status" value="1"/>
</dbReference>
<comment type="cofactor">
    <cofactor evidence="1">
        <name>Mn(2+)</name>
        <dbReference type="ChEBI" id="CHEBI:29035"/>
    </cofactor>
</comment>
<dbReference type="PROSITE" id="PS51462">
    <property type="entry name" value="NUDIX"/>
    <property type="match status" value="1"/>
</dbReference>
<dbReference type="EMBL" id="KN881630">
    <property type="protein sequence ID" value="KIY52709.1"/>
    <property type="molecule type" value="Genomic_DNA"/>
</dbReference>
<dbReference type="GO" id="GO:0140933">
    <property type="term" value="F:5'-(N(7)-methylguanosine 5'-triphospho)-[mRNA] hydrolase activity"/>
    <property type="evidence" value="ECO:0007669"/>
    <property type="project" value="InterPro"/>
</dbReference>
<dbReference type="GO" id="GO:0000184">
    <property type="term" value="P:nuclear-transcribed mRNA catabolic process, nonsense-mediated decay"/>
    <property type="evidence" value="ECO:0007669"/>
    <property type="project" value="InterPro"/>
</dbReference>
<dbReference type="Gene3D" id="3.90.79.10">
    <property type="entry name" value="Nucleoside Triphosphate Pyrophosphohydrolase"/>
    <property type="match status" value="1"/>
</dbReference>
<dbReference type="AlphaFoldDB" id="A0A0D7ALU2"/>
<dbReference type="Pfam" id="PF00293">
    <property type="entry name" value="NUDIX"/>
    <property type="match status" value="1"/>
</dbReference>
<accession>A0A0D7ALU2</accession>
<dbReference type="InterPro" id="IPR015797">
    <property type="entry name" value="NUDIX_hydrolase-like_dom_sf"/>
</dbReference>
<evidence type="ECO:0000313" key="11">
    <source>
        <dbReference type="Proteomes" id="UP000054144"/>
    </source>
</evidence>
<protein>
    <submittedName>
        <fullName evidence="10">DCP2-domain-containing protein</fullName>
    </submittedName>
</protein>
<dbReference type="InterPro" id="IPR000086">
    <property type="entry name" value="NUDIX_hydrolase_dom"/>
</dbReference>
<name>A0A0D7ALU2_9AGAR</name>
<dbReference type="CDD" id="cd03672">
    <property type="entry name" value="NUDIX_Dcp2p_Nudt20"/>
    <property type="match status" value="1"/>
</dbReference>
<keyword evidence="7" id="KW-0694">RNA-binding</keyword>
<dbReference type="PANTHER" id="PTHR23114">
    <property type="entry name" value="M7GPPPN-MRNA HYDROLASE"/>
    <property type="match status" value="1"/>
</dbReference>
<dbReference type="FunFam" id="3.90.79.10:FF:000003">
    <property type="entry name" value="M7GpppN-mRNA hydrolase isoform 2"/>
    <property type="match status" value="1"/>
</dbReference>
<evidence type="ECO:0000256" key="8">
    <source>
        <dbReference type="ARBA" id="ARBA00023211"/>
    </source>
</evidence>
<dbReference type="InterPro" id="IPR020084">
    <property type="entry name" value="NUDIX_hydrolase_CS"/>
</dbReference>
<dbReference type="Gene3D" id="1.10.10.1050">
    <property type="entry name" value="Dcp2, box A domain"/>
    <property type="match status" value="1"/>
</dbReference>
<keyword evidence="11" id="KW-1185">Reference proteome</keyword>
<comment type="subcellular location">
    <subcellularLocation>
        <location evidence="2">Cytoplasm</location>
    </subcellularLocation>
</comment>
<dbReference type="InterPro" id="IPR036189">
    <property type="entry name" value="DCP2_BoxA_sf"/>
</dbReference>
<evidence type="ECO:0000259" key="9">
    <source>
        <dbReference type="PROSITE" id="PS51462"/>
    </source>
</evidence>
<feature type="domain" description="Nudix hydrolase" evidence="9">
    <location>
        <begin position="91"/>
        <end position="218"/>
    </location>
</feature>
<dbReference type="Proteomes" id="UP000054144">
    <property type="component" value="Unassembled WGS sequence"/>
</dbReference>
<keyword evidence="8" id="KW-0464">Manganese</keyword>
<sequence>MSWYRSASQKDVLEDLASRFIVNLPTFELSSVERVCFQVEQAHWYYEDFVRPSNEKLPTIPLRKFTALMFKASELPYDPDEAFDTWMEYKTEVPVCGAIMLNDAMDKCVLVRGYKSASWTFPKGKLNQNEDTWHCACREVLEETGYHLAAKIQPDSVVTINHQGRQEMTMFIVTGVEEDASMLTRTRKEIDDIRWFRIDDLPHAGDRGKGHGGGKFYLVVPFMQFVFRLRTFENEHRYT</sequence>
<dbReference type="InterPro" id="IPR007722">
    <property type="entry name" value="DCP2_BoxA"/>
</dbReference>
<keyword evidence="5" id="KW-0479">Metal-binding</keyword>
<reference evidence="10 11" key="1">
    <citation type="journal article" date="2015" name="Fungal Genet. Biol.">
        <title>Evolution of novel wood decay mechanisms in Agaricales revealed by the genome sequences of Fistulina hepatica and Cylindrobasidium torrendii.</title>
        <authorList>
            <person name="Floudas D."/>
            <person name="Held B.W."/>
            <person name="Riley R."/>
            <person name="Nagy L.G."/>
            <person name="Koehler G."/>
            <person name="Ransdell A.S."/>
            <person name="Younus H."/>
            <person name="Chow J."/>
            <person name="Chiniquy J."/>
            <person name="Lipzen A."/>
            <person name="Tritt A."/>
            <person name="Sun H."/>
            <person name="Haridas S."/>
            <person name="LaButti K."/>
            <person name="Ohm R.A."/>
            <person name="Kues U."/>
            <person name="Blanchette R.A."/>
            <person name="Grigoriev I.V."/>
            <person name="Minto R.E."/>
            <person name="Hibbett D.S."/>
        </authorList>
    </citation>
    <scope>NUCLEOTIDE SEQUENCE [LARGE SCALE GENOMIC DNA]</scope>
    <source>
        <strain evidence="10 11">ATCC 64428</strain>
    </source>
</reference>
<organism evidence="10 11">
    <name type="scientific">Fistulina hepatica ATCC 64428</name>
    <dbReference type="NCBI Taxonomy" id="1128425"/>
    <lineage>
        <taxon>Eukaryota</taxon>
        <taxon>Fungi</taxon>
        <taxon>Dikarya</taxon>
        <taxon>Basidiomycota</taxon>
        <taxon>Agaricomycotina</taxon>
        <taxon>Agaricomycetes</taxon>
        <taxon>Agaricomycetidae</taxon>
        <taxon>Agaricales</taxon>
        <taxon>Fistulinaceae</taxon>
        <taxon>Fistulina</taxon>
    </lineage>
</organism>
<dbReference type="InterPro" id="IPR044099">
    <property type="entry name" value="Dcp2_NUDIX"/>
</dbReference>
<dbReference type="OrthoDB" id="18996at2759"/>
<comment type="similarity">
    <text evidence="3">Belongs to the Nudix hydrolase family. DCP2 subfamily.</text>
</comment>
<evidence type="ECO:0000256" key="1">
    <source>
        <dbReference type="ARBA" id="ARBA00001936"/>
    </source>
</evidence>
<gene>
    <name evidence="10" type="ORF">FISHEDRAFT_34823</name>
</gene>
<evidence type="ECO:0000313" key="10">
    <source>
        <dbReference type="EMBL" id="KIY52709.1"/>
    </source>
</evidence>
<keyword evidence="4" id="KW-0963">Cytoplasm</keyword>
<dbReference type="GO" id="GO:0000932">
    <property type="term" value="C:P-body"/>
    <property type="evidence" value="ECO:0007669"/>
    <property type="project" value="TreeGrafter"/>
</dbReference>
<proteinExistence type="inferred from homology"/>
<dbReference type="Pfam" id="PF05026">
    <property type="entry name" value="DCP2"/>
    <property type="match status" value="1"/>
</dbReference>
<evidence type="ECO:0000256" key="2">
    <source>
        <dbReference type="ARBA" id="ARBA00004496"/>
    </source>
</evidence>
<evidence type="ECO:0000256" key="5">
    <source>
        <dbReference type="ARBA" id="ARBA00022723"/>
    </source>
</evidence>
<dbReference type="PANTHER" id="PTHR23114:SF17">
    <property type="entry name" value="M7GPPPN-MRNA HYDROLASE"/>
    <property type="match status" value="1"/>
</dbReference>
<dbReference type="GO" id="GO:0003723">
    <property type="term" value="F:RNA binding"/>
    <property type="evidence" value="ECO:0007669"/>
    <property type="project" value="UniProtKB-KW"/>
</dbReference>
<evidence type="ECO:0000256" key="4">
    <source>
        <dbReference type="ARBA" id="ARBA00022490"/>
    </source>
</evidence>
<dbReference type="GO" id="GO:0000290">
    <property type="term" value="P:deadenylation-dependent decapping of nuclear-transcribed mRNA"/>
    <property type="evidence" value="ECO:0007669"/>
    <property type="project" value="InterPro"/>
</dbReference>
<keyword evidence="6" id="KW-0378">Hydrolase</keyword>
<dbReference type="SUPFAM" id="SSF140586">
    <property type="entry name" value="Dcp2 domain-like"/>
    <property type="match status" value="1"/>
</dbReference>
<evidence type="ECO:0000256" key="3">
    <source>
        <dbReference type="ARBA" id="ARBA00005279"/>
    </source>
</evidence>
<dbReference type="PROSITE" id="PS00893">
    <property type="entry name" value="NUDIX_BOX"/>
    <property type="match status" value="1"/>
</dbReference>
<evidence type="ECO:0000256" key="6">
    <source>
        <dbReference type="ARBA" id="ARBA00022801"/>
    </source>
</evidence>
<dbReference type="GO" id="GO:0030145">
    <property type="term" value="F:manganese ion binding"/>
    <property type="evidence" value="ECO:0007669"/>
    <property type="project" value="InterPro"/>
</dbReference>
<dbReference type="SMART" id="SM01125">
    <property type="entry name" value="DCP2"/>
    <property type="match status" value="1"/>
</dbReference>